<evidence type="ECO:0000256" key="1">
    <source>
        <dbReference type="SAM" id="MobiDB-lite"/>
    </source>
</evidence>
<feature type="region of interest" description="Disordered" evidence="1">
    <location>
        <begin position="109"/>
        <end position="131"/>
    </location>
</feature>
<dbReference type="EMBL" id="BMEG01000004">
    <property type="protein sequence ID" value="GGD72042.1"/>
    <property type="molecule type" value="Genomic_DNA"/>
</dbReference>
<feature type="compositionally biased region" description="Polar residues" evidence="1">
    <location>
        <begin position="113"/>
        <end position="131"/>
    </location>
</feature>
<comment type="caution">
    <text evidence="2">The sequence shown here is derived from an EMBL/GenBank/DDBJ whole genome shotgun (WGS) entry which is preliminary data.</text>
</comment>
<feature type="compositionally biased region" description="Basic and acidic residues" evidence="1">
    <location>
        <begin position="63"/>
        <end position="92"/>
    </location>
</feature>
<dbReference type="Proteomes" id="UP000597138">
    <property type="component" value="Unassembled WGS sequence"/>
</dbReference>
<feature type="region of interest" description="Disordered" evidence="1">
    <location>
        <begin position="1"/>
        <end position="26"/>
    </location>
</feature>
<feature type="compositionally biased region" description="Basic and acidic residues" evidence="1">
    <location>
        <begin position="17"/>
        <end position="26"/>
    </location>
</feature>
<feature type="region of interest" description="Disordered" evidence="1">
    <location>
        <begin position="63"/>
        <end position="93"/>
    </location>
</feature>
<keyword evidence="3" id="KW-1185">Reference proteome</keyword>
<name>A0ABQ1RIZ6_9BURK</name>
<proteinExistence type="predicted"/>
<organism evidence="2 3">
    <name type="scientific">Caballeronia grimmiae</name>
    <dbReference type="NCBI Taxonomy" id="1071679"/>
    <lineage>
        <taxon>Bacteria</taxon>
        <taxon>Pseudomonadati</taxon>
        <taxon>Pseudomonadota</taxon>
        <taxon>Betaproteobacteria</taxon>
        <taxon>Burkholderiales</taxon>
        <taxon>Burkholderiaceae</taxon>
        <taxon>Caballeronia</taxon>
    </lineage>
</organism>
<protein>
    <submittedName>
        <fullName evidence="2">Uncharacterized protein</fullName>
    </submittedName>
</protein>
<reference evidence="3" key="1">
    <citation type="journal article" date="2019" name="Int. J. Syst. Evol. Microbiol.">
        <title>The Global Catalogue of Microorganisms (GCM) 10K type strain sequencing project: providing services to taxonomists for standard genome sequencing and annotation.</title>
        <authorList>
            <consortium name="The Broad Institute Genomics Platform"/>
            <consortium name="The Broad Institute Genome Sequencing Center for Infectious Disease"/>
            <person name="Wu L."/>
            <person name="Ma J."/>
        </authorList>
    </citation>
    <scope>NUCLEOTIDE SEQUENCE [LARGE SCALE GENOMIC DNA]</scope>
    <source>
        <strain evidence="3">CGMCC 1.11013</strain>
    </source>
</reference>
<evidence type="ECO:0000313" key="3">
    <source>
        <dbReference type="Proteomes" id="UP000597138"/>
    </source>
</evidence>
<accession>A0ABQ1RIZ6</accession>
<sequence>MPRVRAEDADAEQGYGADHDERETRRYRHEGLVDVAVTDVRQFVKDDRVERGAVRVEALRDERPAERDGVIPTAAERDGQTARERVPDEGRRGIQVRPVTEALECIEKAGGSSRATGTSRCVLSFQGGKNQ</sequence>
<gene>
    <name evidence="2" type="ORF">GCM10010985_28170</name>
</gene>
<evidence type="ECO:0000313" key="2">
    <source>
        <dbReference type="EMBL" id="GGD72042.1"/>
    </source>
</evidence>